<reference evidence="2" key="2">
    <citation type="journal article" date="2021" name="PeerJ">
        <title>Extensive microbial diversity within the chicken gut microbiome revealed by metagenomics and culture.</title>
        <authorList>
            <person name="Gilroy R."/>
            <person name="Ravi A."/>
            <person name="Getino M."/>
            <person name="Pursley I."/>
            <person name="Horton D.L."/>
            <person name="Alikhan N.F."/>
            <person name="Baker D."/>
            <person name="Gharbi K."/>
            <person name="Hall N."/>
            <person name="Watson M."/>
            <person name="Adriaenssens E.M."/>
            <person name="Foster-Nyarko E."/>
            <person name="Jarju S."/>
            <person name="Secka A."/>
            <person name="Antonio M."/>
            <person name="Oren A."/>
            <person name="Chaudhuri R.R."/>
            <person name="La Ragione R."/>
            <person name="Hildebrand F."/>
            <person name="Pallen M.J."/>
        </authorList>
    </citation>
    <scope>NUCLEOTIDE SEQUENCE</scope>
    <source>
        <strain evidence="2">CHK152-2871</strain>
    </source>
</reference>
<accession>A0A9D1JXJ8</accession>
<dbReference type="Gene3D" id="3.40.50.11900">
    <property type="match status" value="1"/>
</dbReference>
<dbReference type="EMBL" id="DVJQ01000032">
    <property type="protein sequence ID" value="HIS74106.1"/>
    <property type="molecule type" value="Genomic_DNA"/>
</dbReference>
<dbReference type="InterPro" id="IPR051805">
    <property type="entry name" value="Dehydratase_Activator_Redct"/>
</dbReference>
<protein>
    <submittedName>
        <fullName evidence="2">CoA protein activase</fullName>
    </submittedName>
</protein>
<dbReference type="Proteomes" id="UP000886865">
    <property type="component" value="Unassembled WGS sequence"/>
</dbReference>
<evidence type="ECO:0000313" key="2">
    <source>
        <dbReference type="EMBL" id="HIS74106.1"/>
    </source>
</evidence>
<gene>
    <name evidence="2" type="ORF">IAA86_03690</name>
</gene>
<dbReference type="PANTHER" id="PTHR32329">
    <property type="entry name" value="BIFUNCTIONAL PROTEIN [INCLUDES 2-HYDROXYACYL-COA DEHYDRATASE (N-TER) AND ITS ACTIVATOR DOMAIN (C_TERM)-RELATED"/>
    <property type="match status" value="1"/>
</dbReference>
<dbReference type="Pfam" id="PF09989">
    <property type="entry name" value="DUF2229"/>
    <property type="match status" value="1"/>
</dbReference>
<feature type="domain" description="DUF2229" evidence="1">
    <location>
        <begin position="15"/>
        <end position="77"/>
    </location>
</feature>
<name>A0A9D1JXJ8_9BACT</name>
<dbReference type="InterPro" id="IPR018709">
    <property type="entry name" value="CoA_activase_DUF2229"/>
</dbReference>
<dbReference type="AlphaFoldDB" id="A0A9D1JXJ8"/>
<sequence length="380" mass="43004">MDNEQKKIKVAFPHMGTIYVAWAAALKKMGIEPYIPPYTSKRTLSLGTKNSPEAICLPYKLILGNFIEAIEGGADYVAMISSPGICRLGEYGKNIKTVLEDLGYHANYIELSLYDGFKGMYDFLVNLTGSKNIVKIIRAINIAVRKVFAMDELQNFLSYHRAREINFGDSEKAYKRALKYIMDANTSKELKKALKKGLSEISNVKIDPKKEVLRVDLTGEIYVVLDDFANQNIERELGKLGVQVRRSLTVSGFLKDAIIPKMCKRGETHLERAYRMAKPYLMRDIGGDALECISDVMYAQEKGTDGLIHVSPFTCMPEIMSQNIFPKMREDVNLPILSLIMDEQTGKAGYITRLEAFVDLMRRKKRRNIMQSNIPETVAK</sequence>
<evidence type="ECO:0000313" key="3">
    <source>
        <dbReference type="Proteomes" id="UP000886865"/>
    </source>
</evidence>
<organism evidence="2 3">
    <name type="scientific">Candidatus Galligastranaerophilus intestinavium</name>
    <dbReference type="NCBI Taxonomy" id="2840836"/>
    <lineage>
        <taxon>Bacteria</taxon>
        <taxon>Candidatus Galligastranaerophilus</taxon>
    </lineage>
</organism>
<proteinExistence type="predicted"/>
<reference evidence="2" key="1">
    <citation type="submission" date="2020-10" db="EMBL/GenBank/DDBJ databases">
        <authorList>
            <person name="Gilroy R."/>
        </authorList>
    </citation>
    <scope>NUCLEOTIDE SEQUENCE</scope>
    <source>
        <strain evidence="2">CHK152-2871</strain>
    </source>
</reference>
<comment type="caution">
    <text evidence="2">The sequence shown here is derived from an EMBL/GenBank/DDBJ whole genome shotgun (WGS) entry which is preliminary data.</text>
</comment>
<dbReference type="PANTHER" id="PTHR32329:SF2">
    <property type="entry name" value="BIFUNCTIONAL PROTEIN [INCLUDES 2-HYDROXYACYL-COA DEHYDRATASE (N-TER) AND ITS ACTIVATOR DOMAIN (C_TERM)"/>
    <property type="match status" value="1"/>
</dbReference>
<evidence type="ECO:0000259" key="1">
    <source>
        <dbReference type="Pfam" id="PF09989"/>
    </source>
</evidence>